<dbReference type="Proteomes" id="UP000248889">
    <property type="component" value="Unassembled WGS sequence"/>
</dbReference>
<comment type="caution">
    <text evidence="2">The sequence shown here is derived from an EMBL/GenBank/DDBJ whole genome shotgun (WGS) entry which is preliminary data.</text>
</comment>
<dbReference type="OrthoDB" id="4543954at2"/>
<accession>A0A2X0I9Z9</accession>
<gene>
    <name evidence="2" type="ORF">DN069_33425</name>
</gene>
<dbReference type="RefSeq" id="WP_111507030.1">
    <property type="nucleotide sequence ID" value="NZ_QKYN01000166.1"/>
</dbReference>
<dbReference type="InterPro" id="IPR029016">
    <property type="entry name" value="GAF-like_dom_sf"/>
</dbReference>
<keyword evidence="3" id="KW-1185">Reference proteome</keyword>
<name>A0A2X0I9Z9_9ACTN</name>
<evidence type="ECO:0000259" key="1">
    <source>
        <dbReference type="Pfam" id="PF13185"/>
    </source>
</evidence>
<reference evidence="2 3" key="1">
    <citation type="submission" date="2018-06" db="EMBL/GenBank/DDBJ databases">
        <title>Streptacidiphilus pinicola sp. nov., isolated from pine grove soil.</title>
        <authorList>
            <person name="Roh S.G."/>
            <person name="Park S."/>
            <person name="Kim M.-K."/>
            <person name="Yun B.-R."/>
            <person name="Park J."/>
            <person name="Kim M.J."/>
            <person name="Kim Y.S."/>
            <person name="Kim S.B."/>
        </authorList>
    </citation>
    <scope>NUCLEOTIDE SEQUENCE [LARGE SCALE GENOMIC DNA]</scope>
    <source>
        <strain evidence="2 3">MMS16-CNU450</strain>
    </source>
</reference>
<dbReference type="Pfam" id="PF13185">
    <property type="entry name" value="GAF_2"/>
    <property type="match status" value="1"/>
</dbReference>
<evidence type="ECO:0000313" key="3">
    <source>
        <dbReference type="Proteomes" id="UP000248889"/>
    </source>
</evidence>
<dbReference type="Gene3D" id="3.30.450.40">
    <property type="match status" value="1"/>
</dbReference>
<evidence type="ECO:0000313" key="2">
    <source>
        <dbReference type="EMBL" id="RAG81327.1"/>
    </source>
</evidence>
<proteinExistence type="predicted"/>
<feature type="domain" description="GAF" evidence="1">
    <location>
        <begin position="82"/>
        <end position="216"/>
    </location>
</feature>
<dbReference type="EMBL" id="QKYN01000166">
    <property type="protein sequence ID" value="RAG81327.1"/>
    <property type="molecule type" value="Genomic_DNA"/>
</dbReference>
<dbReference type="SUPFAM" id="SSF55781">
    <property type="entry name" value="GAF domain-like"/>
    <property type="match status" value="1"/>
</dbReference>
<dbReference type="InterPro" id="IPR003018">
    <property type="entry name" value="GAF"/>
</dbReference>
<dbReference type="AlphaFoldDB" id="A0A2X0I9Z9"/>
<sequence>MSRSQNLMEPLRYVTAPYQDFAPRPPSRPVEWIEPAVASRAGPGPGPVDLIGLTLDHSPVAGSLRAAATALHEAPHLAYALPLILEDTMTLMAAEFANVQIVDPRDGSLVLVAQSGFGPGFLEDFAVVRDDHSVCGQAAGSGAQAVVADVRAEPALEPHWGTFRAAGVRAVQSTPLVDEQGKLIGMISTHSPWPREPSERDLQVMRLYSHFAGEAFARLLPRSLPT</sequence>
<protein>
    <recommendedName>
        <fullName evidence="1">GAF domain-containing protein</fullName>
    </recommendedName>
</protein>
<organism evidence="2 3">
    <name type="scientific">Streptacidiphilus pinicola</name>
    <dbReference type="NCBI Taxonomy" id="2219663"/>
    <lineage>
        <taxon>Bacteria</taxon>
        <taxon>Bacillati</taxon>
        <taxon>Actinomycetota</taxon>
        <taxon>Actinomycetes</taxon>
        <taxon>Kitasatosporales</taxon>
        <taxon>Streptomycetaceae</taxon>
        <taxon>Streptacidiphilus</taxon>
    </lineage>
</organism>